<accession>A0ACC2GC91</accession>
<organism evidence="1 2">
    <name type="scientific">Dallia pectoralis</name>
    <name type="common">Alaska blackfish</name>
    <dbReference type="NCBI Taxonomy" id="75939"/>
    <lineage>
        <taxon>Eukaryota</taxon>
        <taxon>Metazoa</taxon>
        <taxon>Chordata</taxon>
        <taxon>Craniata</taxon>
        <taxon>Vertebrata</taxon>
        <taxon>Euteleostomi</taxon>
        <taxon>Actinopterygii</taxon>
        <taxon>Neopterygii</taxon>
        <taxon>Teleostei</taxon>
        <taxon>Protacanthopterygii</taxon>
        <taxon>Esociformes</taxon>
        <taxon>Umbridae</taxon>
        <taxon>Dallia</taxon>
    </lineage>
</organism>
<evidence type="ECO:0000313" key="1">
    <source>
        <dbReference type="EMBL" id="KAJ8001152.1"/>
    </source>
</evidence>
<comment type="caution">
    <text evidence="1">The sequence shown here is derived from an EMBL/GenBank/DDBJ whole genome shotgun (WGS) entry which is preliminary data.</text>
</comment>
<evidence type="ECO:0000313" key="2">
    <source>
        <dbReference type="Proteomes" id="UP001157502"/>
    </source>
</evidence>
<dbReference type="Proteomes" id="UP001157502">
    <property type="component" value="Chromosome 15"/>
</dbReference>
<dbReference type="EMBL" id="CM055742">
    <property type="protein sequence ID" value="KAJ8001152.1"/>
    <property type="molecule type" value="Genomic_DNA"/>
</dbReference>
<sequence length="115" mass="13028">MERGDPVGFMTGFFTEVLGTTLVPNPLNLDRAHRIGAPPTPDGVNTKPRVFIIRFHNFQDLTSSVAKKKALFLGIKRRLSEKKKFSLRFPARLFLEHAGERLTFDSHEDPALVRP</sequence>
<protein>
    <submittedName>
        <fullName evidence="1">Uncharacterized protein</fullName>
    </submittedName>
</protein>
<keyword evidence="2" id="KW-1185">Reference proteome</keyword>
<gene>
    <name evidence="1" type="ORF">DPEC_G00188270</name>
</gene>
<reference evidence="1" key="1">
    <citation type="submission" date="2021-05" db="EMBL/GenBank/DDBJ databases">
        <authorList>
            <person name="Pan Q."/>
            <person name="Jouanno E."/>
            <person name="Zahm M."/>
            <person name="Klopp C."/>
            <person name="Cabau C."/>
            <person name="Louis A."/>
            <person name="Berthelot C."/>
            <person name="Parey E."/>
            <person name="Roest Crollius H."/>
            <person name="Montfort J."/>
            <person name="Robinson-Rechavi M."/>
            <person name="Bouchez O."/>
            <person name="Lampietro C."/>
            <person name="Lopez Roques C."/>
            <person name="Donnadieu C."/>
            <person name="Postlethwait J."/>
            <person name="Bobe J."/>
            <person name="Dillon D."/>
            <person name="Chandos A."/>
            <person name="von Hippel F."/>
            <person name="Guiguen Y."/>
        </authorList>
    </citation>
    <scope>NUCLEOTIDE SEQUENCE</scope>
    <source>
        <strain evidence="1">YG-Jan2019</strain>
    </source>
</reference>
<proteinExistence type="predicted"/>
<name>A0ACC2GC91_DALPE</name>